<dbReference type="RefSeq" id="WP_087032519.1">
    <property type="nucleotide sequence ID" value="NZ_FJNE01000003.1"/>
</dbReference>
<proteinExistence type="predicted"/>
<protein>
    <recommendedName>
        <fullName evidence="1">AdoMet activation domain-containing protein</fullName>
    </recommendedName>
</protein>
<name>A0A143YL92_9LACT</name>
<dbReference type="STRING" id="140314.SAMN04488076_11246"/>
<dbReference type="Gene3D" id="3.40.109.40">
    <property type="match status" value="1"/>
</dbReference>
<dbReference type="EMBL" id="FJNE01000003">
    <property type="protein sequence ID" value="CZQ90001.1"/>
    <property type="molecule type" value="Genomic_DNA"/>
</dbReference>
<dbReference type="AlphaFoldDB" id="A0A143YL92"/>
<organism evidence="2 3">
    <name type="scientific">Trichococcus palustris</name>
    <dbReference type="NCBI Taxonomy" id="140314"/>
    <lineage>
        <taxon>Bacteria</taxon>
        <taxon>Bacillati</taxon>
        <taxon>Bacillota</taxon>
        <taxon>Bacilli</taxon>
        <taxon>Lactobacillales</taxon>
        <taxon>Carnobacteriaceae</taxon>
        <taxon>Trichococcus</taxon>
    </lineage>
</organism>
<feature type="domain" description="AdoMet activation" evidence="1">
    <location>
        <begin position="136"/>
        <end position="195"/>
    </location>
</feature>
<dbReference type="Pfam" id="PF02965">
    <property type="entry name" value="Met_synt_B12"/>
    <property type="match status" value="1"/>
</dbReference>
<gene>
    <name evidence="2" type="ORF">Tpal_1203</name>
</gene>
<evidence type="ECO:0000313" key="2">
    <source>
        <dbReference type="EMBL" id="CZQ90001.1"/>
    </source>
</evidence>
<evidence type="ECO:0000313" key="3">
    <source>
        <dbReference type="Proteomes" id="UP000242754"/>
    </source>
</evidence>
<reference evidence="2 3" key="1">
    <citation type="submission" date="2016-02" db="EMBL/GenBank/DDBJ databases">
        <authorList>
            <person name="Wen L."/>
            <person name="He K."/>
            <person name="Yang H."/>
        </authorList>
    </citation>
    <scope>NUCLEOTIDE SEQUENCE [LARGE SCALE GENOMIC DNA]</scope>
    <source>
        <strain evidence="2">Trichococcus palustris</strain>
    </source>
</reference>
<dbReference type="OrthoDB" id="9816190at2"/>
<accession>A0A143YL92</accession>
<evidence type="ECO:0000259" key="1">
    <source>
        <dbReference type="Pfam" id="PF02965"/>
    </source>
</evidence>
<dbReference type="InterPro" id="IPR037010">
    <property type="entry name" value="VitB12-dep_Met_synth_activ_sf"/>
</dbReference>
<dbReference type="SUPFAM" id="SSF56507">
    <property type="entry name" value="Methionine synthase activation domain-like"/>
    <property type="match status" value="1"/>
</dbReference>
<dbReference type="InterPro" id="IPR004223">
    <property type="entry name" value="VitB12-dep_Met_synth_activ_dom"/>
</dbReference>
<sequence>MMTDLKQVAKYLGYGSHVPEEKTMADMVSIANALEKSVRAGWTYGNYILEQDETGPVILADTAVELHGKSIKRTLKNCKEVYIMACTLGAKGDRLIELEKMMSTTQGMIADACASVLVEAYADLCQKEIEAKLPEGSTLTFRYAPGYGDLPLATNKEILELLKAEKRIGIHLTDSMLMTPRKSIVAILGVLENKEYKGKNHRCGNQSCDECELSDGCPARN</sequence>
<keyword evidence="3" id="KW-1185">Reference proteome</keyword>
<dbReference type="Proteomes" id="UP000242754">
    <property type="component" value="Unassembled WGS sequence"/>
</dbReference>
<dbReference type="GO" id="GO:0008705">
    <property type="term" value="F:methionine synthase activity"/>
    <property type="evidence" value="ECO:0007669"/>
    <property type="project" value="InterPro"/>
</dbReference>